<evidence type="ECO:0000313" key="2">
    <source>
        <dbReference type="Proteomes" id="UP001308005"/>
    </source>
</evidence>
<dbReference type="Proteomes" id="UP001308005">
    <property type="component" value="Unassembled WGS sequence"/>
</dbReference>
<reference evidence="1 2" key="2">
    <citation type="submission" date="2024-01" db="EMBL/GenBank/DDBJ databases">
        <authorList>
            <person name="Xie X."/>
        </authorList>
    </citation>
    <scope>NUCLEOTIDE SEQUENCE [LARGE SCALE GENOMIC DNA]</scope>
    <source>
        <strain evidence="1">SCUT-1</strain>
    </source>
</reference>
<evidence type="ECO:0000313" key="1">
    <source>
        <dbReference type="EMBL" id="MEB4590089.1"/>
    </source>
</evidence>
<accession>A0ABU6CVD1</accession>
<gene>
    <name evidence="1" type="ORF">VSS37_03770</name>
</gene>
<reference evidence="2" key="1">
    <citation type="submission" date="2023-07" db="EMBL/GenBank/DDBJ databases">
        <title>The carbon used by Thiothrix.</title>
        <authorList>
            <person name="Chen L."/>
        </authorList>
    </citation>
    <scope>NUCLEOTIDE SEQUENCE [LARGE SCALE GENOMIC DNA]</scope>
</reference>
<dbReference type="RefSeq" id="WP_324693323.1">
    <property type="nucleotide sequence ID" value="NZ_JAYMYJ010000030.1"/>
</dbReference>
<sequence>MADCSIGSCAPGTGARLDAVNDRLAGVNSCKQSITASPQLVALKGTVSLGGIAGDWETVRLLFAADNEHMPPGTRVIGSDGNIYKLIGDDNVDPATDSGSNWVNLSASPIAGMEGAAKAGAPLGDWQKARDAYAAIGRKIPAGAVVIGSDGVLYRLTGANPDADPATDNGANWTPVAPAITQIFQAVNTGGVAGDWAKVKAALDAAGKAMPVGTIVVGSDGSLYRLVGNPAVDPATDNGTNWVNLTLTAHQFIQLTF</sequence>
<comment type="caution">
    <text evidence="1">The sequence shown here is derived from an EMBL/GenBank/DDBJ whole genome shotgun (WGS) entry which is preliminary data.</text>
</comment>
<dbReference type="EMBL" id="JAYMYJ010000030">
    <property type="protein sequence ID" value="MEB4590089.1"/>
    <property type="molecule type" value="Genomic_DNA"/>
</dbReference>
<keyword evidence="2" id="KW-1185">Reference proteome</keyword>
<protein>
    <submittedName>
        <fullName evidence="1">Uncharacterized protein</fullName>
    </submittedName>
</protein>
<name>A0ABU6CVD1_9GAMM</name>
<proteinExistence type="predicted"/>
<organism evidence="1 2">
    <name type="scientific">Candidatus Thiothrix phosphatis</name>
    <dbReference type="NCBI Taxonomy" id="3112415"/>
    <lineage>
        <taxon>Bacteria</taxon>
        <taxon>Pseudomonadati</taxon>
        <taxon>Pseudomonadota</taxon>
        <taxon>Gammaproteobacteria</taxon>
        <taxon>Thiotrichales</taxon>
        <taxon>Thiotrichaceae</taxon>
        <taxon>Thiothrix</taxon>
    </lineage>
</organism>